<dbReference type="RefSeq" id="XP_015179985.1">
    <property type="nucleotide sequence ID" value="XM_015324499.1"/>
</dbReference>
<evidence type="ECO:0000256" key="5">
    <source>
        <dbReference type="PROSITE-ProRule" id="PRU00176"/>
    </source>
</evidence>
<reference evidence="9" key="1">
    <citation type="submission" date="2025-08" db="UniProtKB">
        <authorList>
            <consortium name="RefSeq"/>
        </authorList>
    </citation>
    <scope>IDENTIFICATION</scope>
    <source>
        <tissue evidence="9">Whole body</tissue>
    </source>
</reference>
<protein>
    <submittedName>
        <fullName evidence="9">Nucleolar protein 12-like</fullName>
    </submittedName>
</protein>
<evidence type="ECO:0000256" key="1">
    <source>
        <dbReference type="ARBA" id="ARBA00004604"/>
    </source>
</evidence>
<feature type="compositionally biased region" description="Acidic residues" evidence="6">
    <location>
        <begin position="263"/>
        <end position="313"/>
    </location>
</feature>
<organism evidence="8 9">
    <name type="scientific">Polistes dominula</name>
    <name type="common">European paper wasp</name>
    <name type="synonym">Vespa dominula</name>
    <dbReference type="NCBI Taxonomy" id="743375"/>
    <lineage>
        <taxon>Eukaryota</taxon>
        <taxon>Metazoa</taxon>
        <taxon>Ecdysozoa</taxon>
        <taxon>Arthropoda</taxon>
        <taxon>Hexapoda</taxon>
        <taxon>Insecta</taxon>
        <taxon>Pterygota</taxon>
        <taxon>Neoptera</taxon>
        <taxon>Endopterygota</taxon>
        <taxon>Hymenoptera</taxon>
        <taxon>Apocrita</taxon>
        <taxon>Aculeata</taxon>
        <taxon>Vespoidea</taxon>
        <taxon>Vespidae</taxon>
        <taxon>Polistinae</taxon>
        <taxon>Polistini</taxon>
        <taxon>Polistes</taxon>
    </lineage>
</organism>
<dbReference type="CDD" id="cd12394">
    <property type="entry name" value="RRM1_RBM34"/>
    <property type="match status" value="1"/>
</dbReference>
<sequence length="660" mass="74856">MTKVKSNSKAKNEALKKPSKLIKDNAINKNKNKNKNKNNKFVNTPTGKVRLVNDKKAQNNQNNVNQSNKQKPKKNLEAQINNNNNNASPQKNKNKSNKQLVKNNKNLSSKKSKLDESLNDTSEDVTECDSSSISANDSNINIKDILGKSLADSTDEDDTDFVEDEEPDEDEYEYNSDADNSVSLNKGVKMFKGIQNIDDEDDDDDDDDDDDEEDEDEEDDSTDDVDDESDEDLDGKFNLKANTKKSKALNKNTNNVNNKSFDFDDDSEDDEDFMFGEDEYDEIEFDEDDDEGEDDDDDDDDDDEDEDDEEEEVLGLKALLANSIATDDDDDEDFKEEDEDDEDIDISDESDSDIGKTHNKKKVSNITKDNEEQSKSEDDISGKESRTIFVSNIPKETKKEEVMKAFKKFGAIESIRARGIIPKDPKMPKKVAAIKKKYDSVTNSIIMYIVFKSNEGAKKATSMNGKQFKGNYLKVDYIKKDLRKKPDEKKAVFLGNLPFTIEDNDLWKHFKPCGKIHSVRIIRSKTLGKGKGIGYINFINEDSVALALELNGSTLLDRKIRVQRYSLNDQNGKKLKRSRTLKNQDKPNKKFKSSDSDETTSPKENNNKKLKTKKNKLQKGNNSPNKSEKVAATTFQGQKATLEKKKKKKKSKPNHNLLKV</sequence>
<feature type="compositionally biased region" description="Low complexity" evidence="6">
    <location>
        <begin position="129"/>
        <end position="144"/>
    </location>
</feature>
<dbReference type="PROSITE" id="PS50102">
    <property type="entry name" value="RRM"/>
    <property type="match status" value="2"/>
</dbReference>
<evidence type="ECO:0000256" key="6">
    <source>
        <dbReference type="SAM" id="MobiDB-lite"/>
    </source>
</evidence>
<evidence type="ECO:0000256" key="2">
    <source>
        <dbReference type="ARBA" id="ARBA00007077"/>
    </source>
</evidence>
<keyword evidence="4" id="KW-0539">Nucleus</keyword>
<dbReference type="PANTHER" id="PTHR23236:SF25">
    <property type="entry name" value="RNA-BINDING PROTEIN 34"/>
    <property type="match status" value="1"/>
</dbReference>
<gene>
    <name evidence="9" type="primary">LOC107068279</name>
</gene>
<dbReference type="SUPFAM" id="SSF54928">
    <property type="entry name" value="RNA-binding domain, RBD"/>
    <property type="match status" value="2"/>
</dbReference>
<feature type="compositionally biased region" description="Acidic residues" evidence="6">
    <location>
        <begin position="117"/>
        <end position="127"/>
    </location>
</feature>
<dbReference type="PANTHER" id="PTHR23236">
    <property type="entry name" value="EUKARYOTIC TRANSLATION INITIATION FACTOR 4B/4H"/>
    <property type="match status" value="1"/>
</dbReference>
<feature type="compositionally biased region" description="Basic and acidic residues" evidence="6">
    <location>
        <begin position="368"/>
        <end position="383"/>
    </location>
</feature>
<accession>A0ABM1IIE8</accession>
<proteinExistence type="inferred from homology"/>
<evidence type="ECO:0000259" key="7">
    <source>
        <dbReference type="PROSITE" id="PS50102"/>
    </source>
</evidence>
<evidence type="ECO:0000256" key="3">
    <source>
        <dbReference type="ARBA" id="ARBA00022884"/>
    </source>
</evidence>
<feature type="compositionally biased region" description="Basic residues" evidence="6">
    <location>
        <begin position="608"/>
        <end position="617"/>
    </location>
</feature>
<comment type="subcellular location">
    <subcellularLocation>
        <location evidence="1">Nucleus</location>
        <location evidence="1">Nucleolus</location>
    </subcellularLocation>
</comment>
<dbReference type="InterPro" id="IPR035979">
    <property type="entry name" value="RBD_domain_sf"/>
</dbReference>
<feature type="compositionally biased region" description="Basic and acidic residues" evidence="6">
    <location>
        <begin position="582"/>
        <end position="595"/>
    </location>
</feature>
<feature type="compositionally biased region" description="Acidic residues" evidence="6">
    <location>
        <begin position="326"/>
        <end position="352"/>
    </location>
</feature>
<feature type="domain" description="RRM" evidence="7">
    <location>
        <begin position="490"/>
        <end position="567"/>
    </location>
</feature>
<dbReference type="SMART" id="SM00360">
    <property type="entry name" value="RRM"/>
    <property type="match status" value="2"/>
</dbReference>
<name>A0ABM1IIE8_POLDO</name>
<feature type="domain" description="RRM" evidence="7">
    <location>
        <begin position="386"/>
        <end position="480"/>
    </location>
</feature>
<evidence type="ECO:0000256" key="4">
    <source>
        <dbReference type="ARBA" id="ARBA00023242"/>
    </source>
</evidence>
<feature type="compositionally biased region" description="Basic residues" evidence="6">
    <location>
        <begin position="644"/>
        <end position="653"/>
    </location>
</feature>
<dbReference type="CDD" id="cd12395">
    <property type="entry name" value="RRM2_RBM34"/>
    <property type="match status" value="1"/>
</dbReference>
<dbReference type="InterPro" id="IPR034221">
    <property type="entry name" value="RBM34_RRM2"/>
</dbReference>
<keyword evidence="3 5" id="KW-0694">RNA-binding</keyword>
<keyword evidence="8" id="KW-1185">Reference proteome</keyword>
<dbReference type="GeneID" id="107068279"/>
<evidence type="ECO:0000313" key="9">
    <source>
        <dbReference type="RefSeq" id="XP_015179985.1"/>
    </source>
</evidence>
<dbReference type="InterPro" id="IPR000504">
    <property type="entry name" value="RRM_dom"/>
</dbReference>
<feature type="compositionally biased region" description="Low complexity" evidence="6">
    <location>
        <begin position="250"/>
        <end position="259"/>
    </location>
</feature>
<dbReference type="InterPro" id="IPR012677">
    <property type="entry name" value="Nucleotide-bd_a/b_plait_sf"/>
</dbReference>
<evidence type="ECO:0000313" key="8">
    <source>
        <dbReference type="Proteomes" id="UP000694924"/>
    </source>
</evidence>
<feature type="compositionally biased region" description="Acidic residues" evidence="6">
    <location>
        <begin position="153"/>
        <end position="176"/>
    </location>
</feature>
<dbReference type="Gene3D" id="3.30.70.330">
    <property type="match status" value="2"/>
</dbReference>
<feature type="region of interest" description="Disordered" evidence="6">
    <location>
        <begin position="571"/>
        <end position="660"/>
    </location>
</feature>
<feature type="compositionally biased region" description="Low complexity" evidence="6">
    <location>
        <begin position="77"/>
        <end position="109"/>
    </location>
</feature>
<feature type="region of interest" description="Disordered" evidence="6">
    <location>
        <begin position="1"/>
        <end position="383"/>
    </location>
</feature>
<dbReference type="Pfam" id="PF00076">
    <property type="entry name" value="RRM_1"/>
    <property type="match status" value="2"/>
</dbReference>
<dbReference type="Proteomes" id="UP000694924">
    <property type="component" value="Unplaced"/>
</dbReference>
<feature type="compositionally biased region" description="Acidic residues" evidence="6">
    <location>
        <begin position="197"/>
        <end position="233"/>
    </location>
</feature>
<feature type="compositionally biased region" description="Low complexity" evidence="6">
    <location>
        <begin position="58"/>
        <end position="69"/>
    </location>
</feature>
<comment type="similarity">
    <text evidence="2">Belongs to the RRM RBM34 family.</text>
</comment>